<dbReference type="InterPro" id="IPR013320">
    <property type="entry name" value="ConA-like_dom_sf"/>
</dbReference>
<keyword evidence="6 9" id="KW-0119">Carbohydrate metabolism</keyword>
<sequence>MAGVLLVLASCTTDDTNYKEVTNVSGVRTEGYVTAENRTISSKQGTSGSFFWTLYQEGGTADIKQGTNGNFSITYSNCKDVVGGKGWNPGSAKNIGYNIGSLSGSYDFVGVYGWTTSPLIEYYICEKGNNINGSAVNTVSSDGHTYNFVRNQRVNAPSIIGTATFWQYIDRWGGSSTGSNKTITMANHINNWKNKGGKGFGSFNYQVFAIEAFNGKTGSINATVW</sequence>
<dbReference type="PANTHER" id="PTHR46828:SF2">
    <property type="entry name" value="ENDO-1,4-BETA-XYLANASE A-RELATED"/>
    <property type="match status" value="1"/>
</dbReference>
<evidence type="ECO:0000256" key="4">
    <source>
        <dbReference type="ARBA" id="ARBA00022651"/>
    </source>
</evidence>
<protein>
    <recommendedName>
        <fullName evidence="3 9">Endo-1,4-beta-xylanase</fullName>
        <ecNumber evidence="3 9">3.2.1.8</ecNumber>
    </recommendedName>
</protein>
<keyword evidence="8 9" id="KW-0624">Polysaccharide degradation</keyword>
<dbReference type="Pfam" id="PF00457">
    <property type="entry name" value="Glyco_hydro_11"/>
    <property type="match status" value="1"/>
</dbReference>
<keyword evidence="7 9" id="KW-0326">Glycosidase</keyword>
<keyword evidence="5 9" id="KW-0378">Hydrolase</keyword>
<evidence type="ECO:0000313" key="13">
    <source>
        <dbReference type="Proteomes" id="UP000247903"/>
    </source>
</evidence>
<accession>A0A2V4BJZ3</accession>
<dbReference type="AlphaFoldDB" id="A0A2V4BJZ3"/>
<dbReference type="PROSITE" id="PS51761">
    <property type="entry name" value="GH11_3"/>
    <property type="match status" value="1"/>
</dbReference>
<feature type="domain" description="GH11" evidence="11">
    <location>
        <begin position="38"/>
        <end position="224"/>
    </location>
</feature>
<keyword evidence="13" id="KW-1185">Reference proteome</keyword>
<evidence type="ECO:0000256" key="3">
    <source>
        <dbReference type="ARBA" id="ARBA00012590"/>
    </source>
</evidence>
<feature type="active site" description="Nucleophile" evidence="9">
    <location>
        <position position="121"/>
    </location>
</feature>
<evidence type="ECO:0000256" key="1">
    <source>
        <dbReference type="ARBA" id="ARBA00000681"/>
    </source>
</evidence>
<name>A0A2V4BJZ3_9FLAO</name>
<dbReference type="GO" id="GO:0045493">
    <property type="term" value="P:xylan catabolic process"/>
    <property type="evidence" value="ECO:0007669"/>
    <property type="project" value="UniProtKB-UniRule"/>
</dbReference>
<dbReference type="EMBL" id="QJHK01000022">
    <property type="protein sequence ID" value="PXY39239.1"/>
    <property type="molecule type" value="Genomic_DNA"/>
</dbReference>
<dbReference type="InterPro" id="IPR033123">
    <property type="entry name" value="GH11_dom"/>
</dbReference>
<dbReference type="Proteomes" id="UP000247903">
    <property type="component" value="Unassembled WGS sequence"/>
</dbReference>
<dbReference type="PRINTS" id="PR00911">
    <property type="entry name" value="GLHYDRLASE11"/>
</dbReference>
<comment type="catalytic activity">
    <reaction evidence="1 9 10">
        <text>Endohydrolysis of (1-&gt;4)-beta-D-xylosidic linkages in xylans.</text>
        <dbReference type="EC" id="3.2.1.8"/>
    </reaction>
</comment>
<dbReference type="InterPro" id="IPR013319">
    <property type="entry name" value="GH11/12"/>
</dbReference>
<evidence type="ECO:0000256" key="10">
    <source>
        <dbReference type="RuleBase" id="RU362015"/>
    </source>
</evidence>
<dbReference type="InterPro" id="IPR001137">
    <property type="entry name" value="Glyco_hydro_11"/>
</dbReference>
<gene>
    <name evidence="12" type="ORF">DMB65_18895</name>
</gene>
<dbReference type="OrthoDB" id="9806342at2"/>
<dbReference type="GO" id="GO:0031176">
    <property type="term" value="F:endo-1,4-beta-xylanase activity"/>
    <property type="evidence" value="ECO:0007669"/>
    <property type="project" value="UniProtKB-UniRule"/>
</dbReference>
<evidence type="ECO:0000256" key="8">
    <source>
        <dbReference type="ARBA" id="ARBA00023326"/>
    </source>
</evidence>
<reference evidence="12 13" key="1">
    <citation type="submission" date="2018-05" db="EMBL/GenBank/DDBJ databases">
        <title>Flavobacterium sp. strain IMCC34759, incomplete genome.</title>
        <authorList>
            <person name="Joung Y."/>
            <person name="Cho J."/>
        </authorList>
    </citation>
    <scope>NUCLEOTIDE SEQUENCE [LARGE SCALE GENOMIC DNA]</scope>
    <source>
        <strain evidence="12 13">IMCC34759</strain>
    </source>
</reference>
<evidence type="ECO:0000256" key="5">
    <source>
        <dbReference type="ARBA" id="ARBA00022801"/>
    </source>
</evidence>
<evidence type="ECO:0000256" key="2">
    <source>
        <dbReference type="ARBA" id="ARBA00004851"/>
    </source>
</evidence>
<evidence type="ECO:0000256" key="7">
    <source>
        <dbReference type="ARBA" id="ARBA00023295"/>
    </source>
</evidence>
<keyword evidence="4 9" id="KW-0858">Xylan degradation</keyword>
<dbReference type="PANTHER" id="PTHR46828">
    <property type="entry name" value="ENDO-1,4-BETA-XYLANASE A-RELATED"/>
    <property type="match status" value="1"/>
</dbReference>
<proteinExistence type="inferred from homology"/>
<dbReference type="SUPFAM" id="SSF49899">
    <property type="entry name" value="Concanavalin A-like lectins/glucanases"/>
    <property type="match status" value="1"/>
</dbReference>
<comment type="caution">
    <text evidence="12">The sequence shown here is derived from an EMBL/GenBank/DDBJ whole genome shotgun (WGS) entry which is preliminary data.</text>
</comment>
<feature type="active site" description="Proton donor" evidence="9">
    <location>
        <position position="211"/>
    </location>
</feature>
<evidence type="ECO:0000259" key="11">
    <source>
        <dbReference type="PROSITE" id="PS51761"/>
    </source>
</evidence>
<organism evidence="12 13">
    <name type="scientific">Flavobacterium cheongpyeongense</name>
    <dbReference type="NCBI Taxonomy" id="2212651"/>
    <lineage>
        <taxon>Bacteria</taxon>
        <taxon>Pseudomonadati</taxon>
        <taxon>Bacteroidota</taxon>
        <taxon>Flavobacteriia</taxon>
        <taxon>Flavobacteriales</taxon>
        <taxon>Flavobacteriaceae</taxon>
        <taxon>Flavobacterium</taxon>
    </lineage>
</organism>
<evidence type="ECO:0000256" key="6">
    <source>
        <dbReference type="ARBA" id="ARBA00023277"/>
    </source>
</evidence>
<evidence type="ECO:0000313" key="12">
    <source>
        <dbReference type="EMBL" id="PXY39239.1"/>
    </source>
</evidence>
<dbReference type="UniPathway" id="UPA00114"/>
<comment type="similarity">
    <text evidence="9 10">Belongs to the glycosyl hydrolase 11 (cellulase G) family.</text>
</comment>
<dbReference type="EC" id="3.2.1.8" evidence="3 9"/>
<comment type="pathway">
    <text evidence="2 9 10">Glycan degradation; xylan degradation.</text>
</comment>
<dbReference type="Gene3D" id="2.60.120.180">
    <property type="match status" value="1"/>
</dbReference>
<evidence type="ECO:0000256" key="9">
    <source>
        <dbReference type="PROSITE-ProRule" id="PRU01097"/>
    </source>
</evidence>